<comment type="similarity">
    <text evidence="1 5">Belongs to the GPN-loop GTPase family.</text>
</comment>
<accession>A0A448WL21</accession>
<dbReference type="Pfam" id="PF03029">
    <property type="entry name" value="ATP_bind_1"/>
    <property type="match status" value="1"/>
</dbReference>
<dbReference type="InterPro" id="IPR004130">
    <property type="entry name" value="Gpn"/>
</dbReference>
<dbReference type="GO" id="GO:0005634">
    <property type="term" value="C:nucleus"/>
    <property type="evidence" value="ECO:0007669"/>
    <property type="project" value="UniProtKB-SubCell"/>
</dbReference>
<evidence type="ECO:0000313" key="7">
    <source>
        <dbReference type="Proteomes" id="UP000784294"/>
    </source>
</evidence>
<dbReference type="AlphaFoldDB" id="A0A448WL21"/>
<organism evidence="6 7">
    <name type="scientific">Protopolystoma xenopodis</name>
    <dbReference type="NCBI Taxonomy" id="117903"/>
    <lineage>
        <taxon>Eukaryota</taxon>
        <taxon>Metazoa</taxon>
        <taxon>Spiralia</taxon>
        <taxon>Lophotrochozoa</taxon>
        <taxon>Platyhelminthes</taxon>
        <taxon>Monogenea</taxon>
        <taxon>Polyopisthocotylea</taxon>
        <taxon>Polystomatidea</taxon>
        <taxon>Polystomatidae</taxon>
        <taxon>Protopolystoma</taxon>
    </lineage>
</organism>
<gene>
    <name evidence="6" type="ORF">PXEA_LOCUS7796</name>
</gene>
<evidence type="ECO:0000256" key="2">
    <source>
        <dbReference type="ARBA" id="ARBA00022741"/>
    </source>
</evidence>
<keyword evidence="5" id="KW-0963">Cytoplasm</keyword>
<evidence type="ECO:0000256" key="5">
    <source>
        <dbReference type="RuleBase" id="RU365059"/>
    </source>
</evidence>
<dbReference type="GO" id="GO:0005737">
    <property type="term" value="C:cytoplasm"/>
    <property type="evidence" value="ECO:0007669"/>
    <property type="project" value="UniProtKB-SubCell"/>
</dbReference>
<evidence type="ECO:0000256" key="3">
    <source>
        <dbReference type="ARBA" id="ARBA00022801"/>
    </source>
</evidence>
<keyword evidence="2 5" id="KW-0547">Nucleotide-binding</keyword>
<keyword evidence="7" id="KW-1185">Reference proteome</keyword>
<keyword evidence="4 5" id="KW-0342">GTP-binding</keyword>
<keyword evidence="3 5" id="KW-0378">Hydrolase</keyword>
<sequence length="185" mass="21079">MISSDSFCEAKSAEAEQELNKEPEKHPICIIVLGMAGSGKTTFVHKLTSYLTEYKKEIYTVNLDPAVYHVPYHTNIDIRDSVKFKEVMKQYGFGPNGAIMTSLNFFTSQFDRVINLINKNSSRVEYVIFDTPGQIEVFTWSASGTIITEALFSLQMHYFDTVDRLSSTRGLVFMLDCEQILYLAR</sequence>
<dbReference type="EMBL" id="CAAALY010020876">
    <property type="protein sequence ID" value="VEL14356.1"/>
    <property type="molecule type" value="Genomic_DNA"/>
</dbReference>
<dbReference type="EC" id="3.6.5.-" evidence="5"/>
<evidence type="ECO:0000256" key="4">
    <source>
        <dbReference type="ARBA" id="ARBA00023134"/>
    </source>
</evidence>
<comment type="subcellular location">
    <subcellularLocation>
        <location evidence="5">Cytoplasm</location>
    </subcellularLocation>
    <subcellularLocation>
        <location evidence="5">Nucleus</location>
    </subcellularLocation>
</comment>
<reference evidence="6" key="1">
    <citation type="submission" date="2018-11" db="EMBL/GenBank/DDBJ databases">
        <authorList>
            <consortium name="Pathogen Informatics"/>
        </authorList>
    </citation>
    <scope>NUCLEOTIDE SEQUENCE</scope>
</reference>
<dbReference type="SUPFAM" id="SSF52540">
    <property type="entry name" value="P-loop containing nucleoside triphosphate hydrolases"/>
    <property type="match status" value="1"/>
</dbReference>
<comment type="caution">
    <text evidence="6">The sequence shown here is derived from an EMBL/GenBank/DDBJ whole genome shotgun (WGS) entry which is preliminary data.</text>
</comment>
<proteinExistence type="inferred from homology"/>
<comment type="function">
    <text evidence="5">Small GTPase required for proper nuclear import of RNA polymerase II (RNAPII). May act at an RNAP assembly step prior to nuclear import.</text>
</comment>
<dbReference type="Proteomes" id="UP000784294">
    <property type="component" value="Unassembled WGS sequence"/>
</dbReference>
<comment type="subunit">
    <text evidence="5">Binds to RNA polymerase II.</text>
</comment>
<dbReference type="Gene3D" id="3.40.50.300">
    <property type="entry name" value="P-loop containing nucleotide triphosphate hydrolases"/>
    <property type="match status" value="1"/>
</dbReference>
<dbReference type="GO" id="GO:0005525">
    <property type="term" value="F:GTP binding"/>
    <property type="evidence" value="ECO:0007669"/>
    <property type="project" value="UniProtKB-KW"/>
</dbReference>
<dbReference type="GO" id="GO:0003924">
    <property type="term" value="F:GTPase activity"/>
    <property type="evidence" value="ECO:0007669"/>
    <property type="project" value="TreeGrafter"/>
</dbReference>
<dbReference type="OrthoDB" id="243313at2759"/>
<protein>
    <recommendedName>
        <fullName evidence="5">GPN-loop GTPase</fullName>
        <ecNumber evidence="5">3.6.5.-</ecNumber>
    </recommendedName>
</protein>
<dbReference type="InterPro" id="IPR027417">
    <property type="entry name" value="P-loop_NTPase"/>
</dbReference>
<name>A0A448WL21_9PLAT</name>
<dbReference type="PANTHER" id="PTHR21231">
    <property type="entry name" value="XPA-BINDING PROTEIN 1-RELATED"/>
    <property type="match status" value="1"/>
</dbReference>
<evidence type="ECO:0000256" key="1">
    <source>
        <dbReference type="ARBA" id="ARBA00005290"/>
    </source>
</evidence>
<evidence type="ECO:0000313" key="6">
    <source>
        <dbReference type="EMBL" id="VEL14356.1"/>
    </source>
</evidence>
<dbReference type="PANTHER" id="PTHR21231:SF8">
    <property type="entry name" value="GPN-LOOP GTPASE 1"/>
    <property type="match status" value="1"/>
</dbReference>